<dbReference type="KEGG" id="ovb:NB640_11415"/>
<dbReference type="Proteomes" id="UP001156215">
    <property type="component" value="Chromosome"/>
</dbReference>
<reference evidence="1" key="1">
    <citation type="journal article" date="2022" name="Front. Microbiol.">
        <title>New perspectives on an old grouping: The genomic and phenotypic variability of Oxalobacter formigenes and the implications for calcium oxalate stone prevention.</title>
        <authorList>
            <person name="Chmiel J.A."/>
            <person name="Carr C."/>
            <person name="Stuivenberg G.A."/>
            <person name="Venema R."/>
            <person name="Chanyi R.M."/>
            <person name="Al K.F."/>
            <person name="Giguere D."/>
            <person name="Say H."/>
            <person name="Akouris P.P."/>
            <person name="Dominguez Romero S.A."/>
            <person name="Kwong A."/>
            <person name="Tai V."/>
            <person name="Koval S.F."/>
            <person name="Razvi H."/>
            <person name="Bjazevic J."/>
            <person name="Burton J.P."/>
        </authorList>
    </citation>
    <scope>NUCLEOTIDE SEQUENCE</scope>
    <source>
        <strain evidence="1">WoOx3</strain>
    </source>
</reference>
<proteinExistence type="predicted"/>
<dbReference type="Pfam" id="PF09998">
    <property type="entry name" value="DUF2239"/>
    <property type="match status" value="1"/>
</dbReference>
<gene>
    <name evidence="1" type="ORF">NB640_11415</name>
</gene>
<keyword evidence="2" id="KW-1185">Reference proteome</keyword>
<dbReference type="EMBL" id="CP098242">
    <property type="protein sequence ID" value="WAW09813.1"/>
    <property type="molecule type" value="Genomic_DNA"/>
</dbReference>
<dbReference type="RefSeq" id="WP_269308818.1">
    <property type="nucleotide sequence ID" value="NZ_CP098242.1"/>
</dbReference>
<evidence type="ECO:0000313" key="1">
    <source>
        <dbReference type="EMBL" id="WAW09813.1"/>
    </source>
</evidence>
<protein>
    <submittedName>
        <fullName evidence="1">DUF2239 family protein</fullName>
    </submittedName>
</protein>
<sequence>MTTAITYTSFDGNKRIASGSLQANALAVKQALAARSHGAVLTFNDQTGETVEIDVCGTDADILSRLRGLTPSAPAILSEEPNAEPVPESRGRPKLGVVSREITLLPRHWEWLESQPGGASVTLRKLVEKARKAGAETDRQRHMQERTYRFMSAVAGNLPAFEEASRALFASEAERFYQHTESWPSDIRDYIRQLAFGIKKTA</sequence>
<dbReference type="AlphaFoldDB" id="A0A9E9LYY5"/>
<organism evidence="1 2">
    <name type="scientific">Oxalobacter vibrioformis</name>
    <dbReference type="NCBI Taxonomy" id="933080"/>
    <lineage>
        <taxon>Bacteria</taxon>
        <taxon>Pseudomonadati</taxon>
        <taxon>Pseudomonadota</taxon>
        <taxon>Betaproteobacteria</taxon>
        <taxon>Burkholderiales</taxon>
        <taxon>Oxalobacteraceae</taxon>
        <taxon>Oxalobacter</taxon>
    </lineage>
</organism>
<name>A0A9E9LYY5_9BURK</name>
<dbReference type="InterPro" id="IPR018715">
    <property type="entry name" value="DUF2239"/>
</dbReference>
<evidence type="ECO:0000313" key="2">
    <source>
        <dbReference type="Proteomes" id="UP001156215"/>
    </source>
</evidence>
<accession>A0A9E9LYY5</accession>